<dbReference type="SUPFAM" id="SSF51735">
    <property type="entry name" value="NAD(P)-binding Rossmann-fold domains"/>
    <property type="match status" value="1"/>
</dbReference>
<dbReference type="InterPro" id="IPR028359">
    <property type="entry name" value="UDP_ManNAc/GlcNAc_DH"/>
</dbReference>
<dbReference type="Pfam" id="PF03721">
    <property type="entry name" value="UDPG_MGDP_dh_N"/>
    <property type="match status" value="1"/>
</dbReference>
<sequence length="262" mass="29492">MKVHGVEISEDILNSLNYGKTKFYENGLEELVGKVLKSGNFTYSKELKRSILPQTFIITVGTPIDKTLESYPMNVRSITTVVEQIKNNLIDEDLILLRSTVKINTTEDLIKPILDQAKKRYYLAFAPERTLEEKAIEELKILPQIVGGVDMESTNKAKEFFEKIGNKVIAMENSKAAEMAKLLCNIQRDVKFGFFNEVRLLCEAVGLNALEVINACNHDYPRSDIALPAPVGEPCLEKDTYILAEGLKEYNYTPLIALAARN</sequence>
<evidence type="ECO:0000259" key="3">
    <source>
        <dbReference type="Pfam" id="PF00984"/>
    </source>
</evidence>
<dbReference type="InterPro" id="IPR036291">
    <property type="entry name" value="NAD(P)-bd_dom_sf"/>
</dbReference>
<protein>
    <submittedName>
        <fullName evidence="5">Nucleotide sugar dehydrogenase</fullName>
    </submittedName>
</protein>
<dbReference type="EMBL" id="ASPP01002149">
    <property type="protein sequence ID" value="ETO34918.1"/>
    <property type="molecule type" value="Genomic_DNA"/>
</dbReference>
<dbReference type="PANTHER" id="PTHR43491">
    <property type="entry name" value="UDP-N-ACETYL-D-MANNOSAMINE DEHYDROGENASE"/>
    <property type="match status" value="1"/>
</dbReference>
<dbReference type="InterPro" id="IPR001732">
    <property type="entry name" value="UDP-Glc/GDP-Man_DH_N"/>
</dbReference>
<dbReference type="PIRSF" id="PIRSF000124">
    <property type="entry name" value="UDPglc_GDPman_dh"/>
    <property type="match status" value="1"/>
</dbReference>
<evidence type="ECO:0000256" key="2">
    <source>
        <dbReference type="PIRNR" id="PIRNR000124"/>
    </source>
</evidence>
<dbReference type="Pfam" id="PF00984">
    <property type="entry name" value="UDPG_MGDP_dh"/>
    <property type="match status" value="1"/>
</dbReference>
<evidence type="ECO:0000313" key="6">
    <source>
        <dbReference type="Proteomes" id="UP000023152"/>
    </source>
</evidence>
<dbReference type="InterPro" id="IPR014026">
    <property type="entry name" value="UDP-Glc/GDP-Man_DH_dimer"/>
</dbReference>
<dbReference type="Proteomes" id="UP000023152">
    <property type="component" value="Unassembled WGS sequence"/>
</dbReference>
<proteinExistence type="inferred from homology"/>
<dbReference type="GO" id="GO:0016616">
    <property type="term" value="F:oxidoreductase activity, acting on the CH-OH group of donors, NAD or NADP as acceptor"/>
    <property type="evidence" value="ECO:0007669"/>
    <property type="project" value="InterPro"/>
</dbReference>
<gene>
    <name evidence="5" type="ORF">RFI_02169</name>
</gene>
<organism evidence="5 6">
    <name type="scientific">Reticulomyxa filosa</name>
    <dbReference type="NCBI Taxonomy" id="46433"/>
    <lineage>
        <taxon>Eukaryota</taxon>
        <taxon>Sar</taxon>
        <taxon>Rhizaria</taxon>
        <taxon>Retaria</taxon>
        <taxon>Foraminifera</taxon>
        <taxon>Monothalamids</taxon>
        <taxon>Reticulomyxidae</taxon>
        <taxon>Reticulomyxa</taxon>
    </lineage>
</organism>
<dbReference type="OrthoDB" id="5059218at2759"/>
<dbReference type="GO" id="GO:0000271">
    <property type="term" value="P:polysaccharide biosynthetic process"/>
    <property type="evidence" value="ECO:0007669"/>
    <property type="project" value="InterPro"/>
</dbReference>
<dbReference type="PANTHER" id="PTHR43491:SF2">
    <property type="entry name" value="UDP-N-ACETYL-D-MANNOSAMINE DEHYDROGENASE"/>
    <property type="match status" value="1"/>
</dbReference>
<dbReference type="OMA" id="INACNHD"/>
<feature type="domain" description="UDP-glucose/GDP-mannose dehydrogenase dimerisation" evidence="3">
    <location>
        <begin position="176"/>
        <end position="261"/>
    </location>
</feature>
<dbReference type="GO" id="GO:0051287">
    <property type="term" value="F:NAD binding"/>
    <property type="evidence" value="ECO:0007669"/>
    <property type="project" value="InterPro"/>
</dbReference>
<dbReference type="NCBIfam" id="TIGR03026">
    <property type="entry name" value="NDP-sugDHase"/>
    <property type="match status" value="1"/>
</dbReference>
<dbReference type="Gene3D" id="3.40.50.720">
    <property type="entry name" value="NAD(P)-binding Rossmann-like Domain"/>
    <property type="match status" value="2"/>
</dbReference>
<evidence type="ECO:0000259" key="4">
    <source>
        <dbReference type="Pfam" id="PF03721"/>
    </source>
</evidence>
<dbReference type="SUPFAM" id="SSF48179">
    <property type="entry name" value="6-phosphogluconate dehydrogenase C-terminal domain-like"/>
    <property type="match status" value="1"/>
</dbReference>
<dbReference type="InterPro" id="IPR008927">
    <property type="entry name" value="6-PGluconate_DH-like_C_sf"/>
</dbReference>
<evidence type="ECO:0000313" key="5">
    <source>
        <dbReference type="EMBL" id="ETO34918.1"/>
    </source>
</evidence>
<comment type="caution">
    <text evidence="5">The sequence shown here is derived from an EMBL/GenBank/DDBJ whole genome shotgun (WGS) entry which is preliminary data.</text>
</comment>
<comment type="similarity">
    <text evidence="1 2">Belongs to the UDP-glucose/GDP-mannose dehydrogenase family.</text>
</comment>
<dbReference type="PIRSF" id="PIRSF500136">
    <property type="entry name" value="UDP_ManNAc_DH"/>
    <property type="match status" value="1"/>
</dbReference>
<dbReference type="GO" id="GO:0016628">
    <property type="term" value="F:oxidoreductase activity, acting on the CH-CH group of donors, NAD or NADP as acceptor"/>
    <property type="evidence" value="ECO:0007669"/>
    <property type="project" value="InterPro"/>
</dbReference>
<keyword evidence="6" id="KW-1185">Reference proteome</keyword>
<feature type="domain" description="UDP-glucose/GDP-mannose dehydrogenase N-terminal" evidence="4">
    <location>
        <begin position="2"/>
        <end position="156"/>
    </location>
</feature>
<dbReference type="InterPro" id="IPR017476">
    <property type="entry name" value="UDP-Glc/GDP-Man"/>
</dbReference>
<reference evidence="5 6" key="1">
    <citation type="journal article" date="2013" name="Curr. Biol.">
        <title>The Genome of the Foraminiferan Reticulomyxa filosa.</title>
        <authorList>
            <person name="Glockner G."/>
            <person name="Hulsmann N."/>
            <person name="Schleicher M."/>
            <person name="Noegel A.A."/>
            <person name="Eichinger L."/>
            <person name="Gallinger C."/>
            <person name="Pawlowski J."/>
            <person name="Sierra R."/>
            <person name="Euteneuer U."/>
            <person name="Pillet L."/>
            <person name="Moustafa A."/>
            <person name="Platzer M."/>
            <person name="Groth M."/>
            <person name="Szafranski K."/>
            <person name="Schliwa M."/>
        </authorList>
    </citation>
    <scope>NUCLEOTIDE SEQUENCE [LARGE SCALE GENOMIC DNA]</scope>
</reference>
<accession>X6P9Y0</accession>
<name>X6P9Y0_RETFI</name>
<dbReference type="AlphaFoldDB" id="X6P9Y0"/>
<evidence type="ECO:0000256" key="1">
    <source>
        <dbReference type="ARBA" id="ARBA00006601"/>
    </source>
</evidence>